<dbReference type="EMBL" id="CP044205">
    <property type="protein sequence ID" value="QFY41324.1"/>
    <property type="molecule type" value="Genomic_DNA"/>
</dbReference>
<protein>
    <submittedName>
        <fullName evidence="5">Dihydroxyacetone kinase subunit L</fullName>
    </submittedName>
</protein>
<dbReference type="InterPro" id="IPR012737">
    <property type="entry name" value="DhaK_L_YcgS"/>
</dbReference>
<evidence type="ECO:0000259" key="4">
    <source>
        <dbReference type="PROSITE" id="PS51480"/>
    </source>
</evidence>
<dbReference type="Proteomes" id="UP000325755">
    <property type="component" value="Chromosome"/>
</dbReference>
<keyword evidence="6" id="KW-1185">Reference proteome</keyword>
<sequence>MPITATQINTFIAAAAKSIRDHENEITALDQATGDGDHVYNLQRGLAALETLDDELEGLDWSDALQKIGMNLMSTVGGASGSLFATLFIAMSKALRGKEMNAEHFAEAFKQSVDAVRKRGKADAGDKTMLDVLIPVAAVLQEAAREAAGLTETLQRVEQAAEKGCESTRDMIASRGRAAFLGERSRGHLDPGARSSQAIIAAVCAALSALQTGARLS</sequence>
<keyword evidence="3" id="KW-0812">Transmembrane</keyword>
<dbReference type="FunCoup" id="A0A5Q0BGL9">
    <property type="interactions" value="16"/>
</dbReference>
<dbReference type="OrthoDB" id="9800291at2"/>
<evidence type="ECO:0000256" key="2">
    <source>
        <dbReference type="ARBA" id="ARBA00022777"/>
    </source>
</evidence>
<dbReference type="SUPFAM" id="SSF101473">
    <property type="entry name" value="DhaL-like"/>
    <property type="match status" value="1"/>
</dbReference>
<name>A0A5Q0BGL9_9GAMM</name>
<dbReference type="Gene3D" id="1.25.40.340">
    <property type="match status" value="1"/>
</dbReference>
<keyword evidence="3" id="KW-1133">Transmembrane helix</keyword>
<dbReference type="InterPro" id="IPR036117">
    <property type="entry name" value="DhaL_dom_sf"/>
</dbReference>
<dbReference type="Pfam" id="PF02734">
    <property type="entry name" value="Dak2"/>
    <property type="match status" value="1"/>
</dbReference>
<gene>
    <name evidence="5" type="primary">dhaL</name>
    <name evidence="5" type="ORF">F6R98_00735</name>
</gene>
<evidence type="ECO:0000256" key="3">
    <source>
        <dbReference type="SAM" id="Phobius"/>
    </source>
</evidence>
<dbReference type="GO" id="GO:0005829">
    <property type="term" value="C:cytosol"/>
    <property type="evidence" value="ECO:0007669"/>
    <property type="project" value="TreeGrafter"/>
</dbReference>
<dbReference type="NCBIfam" id="TIGR02365">
    <property type="entry name" value="dha_L_ycgS"/>
    <property type="match status" value="1"/>
</dbReference>
<dbReference type="PROSITE" id="PS51480">
    <property type="entry name" value="DHAL"/>
    <property type="match status" value="1"/>
</dbReference>
<evidence type="ECO:0000313" key="6">
    <source>
        <dbReference type="Proteomes" id="UP000325755"/>
    </source>
</evidence>
<dbReference type="PANTHER" id="PTHR28629:SF4">
    <property type="entry name" value="TRIOKINASE_FMN CYCLASE"/>
    <property type="match status" value="1"/>
</dbReference>
<keyword evidence="1" id="KW-0808">Transferase</keyword>
<keyword evidence="2 5" id="KW-0418">Kinase</keyword>
<proteinExistence type="predicted"/>
<dbReference type="GO" id="GO:0019563">
    <property type="term" value="P:glycerol catabolic process"/>
    <property type="evidence" value="ECO:0007669"/>
    <property type="project" value="TreeGrafter"/>
</dbReference>
<dbReference type="RefSeq" id="WP_153247302.1">
    <property type="nucleotide sequence ID" value="NZ_CP044205.1"/>
</dbReference>
<dbReference type="SMART" id="SM01120">
    <property type="entry name" value="Dak2"/>
    <property type="match status" value="1"/>
</dbReference>
<dbReference type="GO" id="GO:0004371">
    <property type="term" value="F:glycerone kinase activity"/>
    <property type="evidence" value="ECO:0007669"/>
    <property type="project" value="InterPro"/>
</dbReference>
<feature type="domain" description="DhaL" evidence="4">
    <location>
        <begin position="6"/>
        <end position="205"/>
    </location>
</feature>
<dbReference type="FunFam" id="1.25.40.340:FF:000002">
    <property type="entry name" value="Dihydroxyacetone kinase, L subunit"/>
    <property type="match status" value="1"/>
</dbReference>
<dbReference type="AlphaFoldDB" id="A0A5Q0BGL9"/>
<keyword evidence="3" id="KW-0472">Membrane</keyword>
<dbReference type="InterPro" id="IPR004007">
    <property type="entry name" value="DhaL_dom"/>
</dbReference>
<dbReference type="PANTHER" id="PTHR28629">
    <property type="entry name" value="TRIOKINASE/FMN CYCLASE"/>
    <property type="match status" value="1"/>
</dbReference>
<reference evidence="5 6" key="1">
    <citation type="submission" date="2019-09" db="EMBL/GenBank/DDBJ databases">
        <title>Ecophysiology of the spiral-shaped methanotroph Methylospira mobilis as revealed by the complete genome sequence.</title>
        <authorList>
            <person name="Oshkin I.Y."/>
            <person name="Dedysh S.N."/>
            <person name="Miroshnikov K."/>
            <person name="Danilova O.V."/>
            <person name="Hakobyan A."/>
            <person name="Liesack W."/>
        </authorList>
    </citation>
    <scope>NUCLEOTIDE SEQUENCE [LARGE SCALE GENOMIC DNA]</scope>
    <source>
        <strain evidence="5 6">Shm1</strain>
    </source>
</reference>
<dbReference type="KEGG" id="mmob:F6R98_00735"/>
<accession>A0A5Q0BGL9</accession>
<evidence type="ECO:0000256" key="1">
    <source>
        <dbReference type="ARBA" id="ARBA00022679"/>
    </source>
</evidence>
<evidence type="ECO:0000313" key="5">
    <source>
        <dbReference type="EMBL" id="QFY41324.1"/>
    </source>
</evidence>
<organism evidence="5 6">
    <name type="scientific">Candidatus Methylospira mobilis</name>
    <dbReference type="NCBI Taxonomy" id="1808979"/>
    <lineage>
        <taxon>Bacteria</taxon>
        <taxon>Pseudomonadati</taxon>
        <taxon>Pseudomonadota</taxon>
        <taxon>Gammaproteobacteria</taxon>
        <taxon>Methylococcales</taxon>
        <taxon>Methylococcaceae</taxon>
        <taxon>Candidatus Methylospira</taxon>
    </lineage>
</organism>
<dbReference type="InterPro" id="IPR050861">
    <property type="entry name" value="Dihydroxyacetone_Kinase"/>
</dbReference>
<dbReference type="InParanoid" id="A0A5Q0BGL9"/>
<feature type="transmembrane region" description="Helical" evidence="3">
    <location>
        <begin position="68"/>
        <end position="90"/>
    </location>
</feature>